<feature type="region of interest" description="Disordered" evidence="2">
    <location>
        <begin position="564"/>
        <end position="613"/>
    </location>
</feature>
<feature type="compositionally biased region" description="Polar residues" evidence="2">
    <location>
        <begin position="87"/>
        <end position="103"/>
    </location>
</feature>
<comment type="caution">
    <text evidence="4">The sequence shown here is derived from an EMBL/GenBank/DDBJ whole genome shotgun (WGS) entry which is preliminary data.</text>
</comment>
<evidence type="ECO:0000259" key="3">
    <source>
        <dbReference type="SMART" id="SM00906"/>
    </source>
</evidence>
<dbReference type="PANTHER" id="PTHR46910">
    <property type="entry name" value="TRANSCRIPTION FACTOR PDR1"/>
    <property type="match status" value="1"/>
</dbReference>
<keyword evidence="1" id="KW-0539">Nucleus</keyword>
<dbReference type="GO" id="GO:0006351">
    <property type="term" value="P:DNA-templated transcription"/>
    <property type="evidence" value="ECO:0007669"/>
    <property type="project" value="InterPro"/>
</dbReference>
<reference evidence="4 5" key="1">
    <citation type="submission" date="2023-08" db="EMBL/GenBank/DDBJ databases">
        <title>Black Yeasts Isolated from many extreme environments.</title>
        <authorList>
            <person name="Coleine C."/>
            <person name="Stajich J.E."/>
            <person name="Selbmann L."/>
        </authorList>
    </citation>
    <scope>NUCLEOTIDE SEQUENCE [LARGE SCALE GENOMIC DNA]</scope>
    <source>
        <strain evidence="4 5">CCFEE 5910</strain>
    </source>
</reference>
<dbReference type="PANTHER" id="PTHR46910:SF5">
    <property type="entry name" value="ZN(II)2CYS6 TRANSCRIPTION FACTOR (EUROFUNG)"/>
    <property type="match status" value="1"/>
</dbReference>
<feature type="compositionally biased region" description="Polar residues" evidence="2">
    <location>
        <begin position="571"/>
        <end position="589"/>
    </location>
</feature>
<proteinExistence type="predicted"/>
<sequence length="665" mass="74343">MSDEERAPPKIPCHFASKRPERKQRLHPSARYDEKLNYICQQLGGLSSTLEALVEANGQPNPQILATLDSGSQSIGDSTLSEHTKNTTEVNRLSQQGYTSNGPSPREGVAQDVVRTLLHDAKAEDLLTSEHASSQSCAFSQYPQLADLSLPPMDHVLRLLTFMRLSPQRYFADKPEMDEDEFAEVCQKVYFPTKQFSVFAWVSMNCVLFHLFRDLDDAGIMRLQLTKLQASQNSKLCFNNVGKATQILNICVPSSSEAVCALVSAAAVNMENADGFLAWKLVCTAARMALDLGYHRLNTDSINKQANKARKLFWYVYGMDKSLAFNFGRTSTIQDYDISTAPPTYADDFGGKWGVTLLDHLDYVRLQYDIYEQLMSARARREEPAIRTSRVHDFVKRLLRIKANYAAALEQGSYFQPGLAHSLELAFSSVLTLVYRELAPDSSGAVYDVDSDQHSPHLFHTSCIEAGRAALIGLVQGWMAVQKESNTNAMRTFVNMSFLFMPFMPFVAVFSNQIGSASQEDLILLREVVKIIGTAKDVSAAFGKTYNAYSKLLMLAEARANGGEAGRQRFAQPQPTQSDGLQDQVSQAEVTDDRRSPRRSTVDNSMINMDVPPSSMMSWETSDFDVSHQDWNTMFNEFDLGLGAESTRNMMPWLEQHMDGVNARD</sequence>
<dbReference type="GO" id="GO:0003677">
    <property type="term" value="F:DNA binding"/>
    <property type="evidence" value="ECO:0007669"/>
    <property type="project" value="InterPro"/>
</dbReference>
<dbReference type="InterPro" id="IPR050987">
    <property type="entry name" value="AtrR-like"/>
</dbReference>
<organism evidence="4 5">
    <name type="scientific">Lithohypha guttulata</name>
    <dbReference type="NCBI Taxonomy" id="1690604"/>
    <lineage>
        <taxon>Eukaryota</taxon>
        <taxon>Fungi</taxon>
        <taxon>Dikarya</taxon>
        <taxon>Ascomycota</taxon>
        <taxon>Pezizomycotina</taxon>
        <taxon>Eurotiomycetes</taxon>
        <taxon>Chaetothyriomycetidae</taxon>
        <taxon>Chaetothyriales</taxon>
        <taxon>Trichomeriaceae</taxon>
        <taxon>Lithohypha</taxon>
    </lineage>
</organism>
<dbReference type="GO" id="GO:0008270">
    <property type="term" value="F:zinc ion binding"/>
    <property type="evidence" value="ECO:0007669"/>
    <property type="project" value="InterPro"/>
</dbReference>
<evidence type="ECO:0000256" key="1">
    <source>
        <dbReference type="ARBA" id="ARBA00023242"/>
    </source>
</evidence>
<accession>A0AAN7QPN9</accession>
<dbReference type="AlphaFoldDB" id="A0AAN7QPN9"/>
<name>A0AAN7QPN9_9EURO</name>
<keyword evidence="5" id="KW-1185">Reference proteome</keyword>
<dbReference type="CDD" id="cd12148">
    <property type="entry name" value="fungal_TF_MHR"/>
    <property type="match status" value="1"/>
</dbReference>
<evidence type="ECO:0000256" key="2">
    <source>
        <dbReference type="SAM" id="MobiDB-lite"/>
    </source>
</evidence>
<feature type="domain" description="Xylanolytic transcriptional activator regulatory" evidence="3">
    <location>
        <begin position="278"/>
        <end position="349"/>
    </location>
</feature>
<dbReference type="SMART" id="SM00906">
    <property type="entry name" value="Fungal_trans"/>
    <property type="match status" value="1"/>
</dbReference>
<evidence type="ECO:0000313" key="4">
    <source>
        <dbReference type="EMBL" id="KAK5080762.1"/>
    </source>
</evidence>
<evidence type="ECO:0000313" key="5">
    <source>
        <dbReference type="Proteomes" id="UP001309876"/>
    </source>
</evidence>
<feature type="compositionally biased region" description="Basic residues" evidence="2">
    <location>
        <begin position="16"/>
        <end position="28"/>
    </location>
</feature>
<dbReference type="InterPro" id="IPR007219">
    <property type="entry name" value="XnlR_reg_dom"/>
</dbReference>
<gene>
    <name evidence="4" type="ORF">LTR05_008467</name>
</gene>
<feature type="region of interest" description="Disordered" evidence="2">
    <location>
        <begin position="1"/>
        <end position="28"/>
    </location>
</feature>
<dbReference type="EMBL" id="JAVRRJ010000012">
    <property type="protein sequence ID" value="KAK5080762.1"/>
    <property type="molecule type" value="Genomic_DNA"/>
</dbReference>
<dbReference type="Pfam" id="PF04082">
    <property type="entry name" value="Fungal_trans"/>
    <property type="match status" value="1"/>
</dbReference>
<protein>
    <recommendedName>
        <fullName evidence="3">Xylanolytic transcriptional activator regulatory domain-containing protein</fullName>
    </recommendedName>
</protein>
<dbReference type="GO" id="GO:0003700">
    <property type="term" value="F:DNA-binding transcription factor activity"/>
    <property type="evidence" value="ECO:0007669"/>
    <property type="project" value="InterPro"/>
</dbReference>
<dbReference type="Proteomes" id="UP001309876">
    <property type="component" value="Unassembled WGS sequence"/>
</dbReference>
<feature type="region of interest" description="Disordered" evidence="2">
    <location>
        <begin position="71"/>
        <end position="108"/>
    </location>
</feature>